<feature type="transmembrane region" description="Helical" evidence="1">
    <location>
        <begin position="12"/>
        <end position="29"/>
    </location>
</feature>
<keyword evidence="1" id="KW-0812">Transmembrane</keyword>
<accession>L8JF12</accession>
<keyword evidence="1" id="KW-1133">Transmembrane helix</keyword>
<protein>
    <submittedName>
        <fullName evidence="2">Uncharacterized protein</fullName>
    </submittedName>
</protein>
<sequence>MTTNNNSGAPGWVLPLFIMLLLTVQLATISEDARAQRIDILHGETLKAWNELETDFVTEAENGQG</sequence>
<reference evidence="2 3" key="1">
    <citation type="submission" date="2012-12" db="EMBL/GenBank/DDBJ databases">
        <title>Genome Assembly of Photobacterium sp. AK15.</title>
        <authorList>
            <person name="Khatri I."/>
            <person name="Vaidya B."/>
            <person name="Srinivas T.N.R."/>
            <person name="Subramanian S."/>
            <person name="Pinnaka A."/>
        </authorList>
    </citation>
    <scope>NUCLEOTIDE SEQUENCE [LARGE SCALE GENOMIC DNA]</scope>
    <source>
        <strain evidence="2 3">AK15</strain>
    </source>
</reference>
<dbReference type="RefSeq" id="WP_007465031.1">
    <property type="nucleotide sequence ID" value="NZ_AMZO01000013.1"/>
</dbReference>
<dbReference type="AlphaFoldDB" id="L8JF12"/>
<dbReference type="OrthoDB" id="5817570at2"/>
<proteinExistence type="predicted"/>
<dbReference type="PATRIC" id="fig|1056511.3.peg.1943"/>
<evidence type="ECO:0000313" key="3">
    <source>
        <dbReference type="Proteomes" id="UP000011134"/>
    </source>
</evidence>
<evidence type="ECO:0000256" key="1">
    <source>
        <dbReference type="SAM" id="Phobius"/>
    </source>
</evidence>
<gene>
    <name evidence="2" type="ORF">C942_00454</name>
</gene>
<keyword evidence="3" id="KW-1185">Reference proteome</keyword>
<keyword evidence="1" id="KW-0472">Membrane</keyword>
<dbReference type="Proteomes" id="UP000011134">
    <property type="component" value="Unassembled WGS sequence"/>
</dbReference>
<dbReference type="EMBL" id="AMZO01000013">
    <property type="protein sequence ID" value="ELR66012.1"/>
    <property type="molecule type" value="Genomic_DNA"/>
</dbReference>
<name>L8JF12_9GAMM</name>
<evidence type="ECO:0000313" key="2">
    <source>
        <dbReference type="EMBL" id="ELR66012.1"/>
    </source>
</evidence>
<organism evidence="2 3">
    <name type="scientific">Photobacterium marinum</name>
    <dbReference type="NCBI Taxonomy" id="1056511"/>
    <lineage>
        <taxon>Bacteria</taxon>
        <taxon>Pseudomonadati</taxon>
        <taxon>Pseudomonadota</taxon>
        <taxon>Gammaproteobacteria</taxon>
        <taxon>Vibrionales</taxon>
        <taxon>Vibrionaceae</taxon>
        <taxon>Photobacterium</taxon>
    </lineage>
</organism>
<comment type="caution">
    <text evidence="2">The sequence shown here is derived from an EMBL/GenBank/DDBJ whole genome shotgun (WGS) entry which is preliminary data.</text>
</comment>